<keyword evidence="3" id="KW-1185">Reference proteome</keyword>
<evidence type="ECO:0000313" key="3">
    <source>
        <dbReference type="Proteomes" id="UP000625711"/>
    </source>
</evidence>
<name>A0A834MIL6_RHYFE</name>
<sequence>MSTNSTVLNHVSSPLIRFPHLVWQPFHIVRRSFGSIKTANYTETRIELLSEKIPGERLSYADGKQHPLEFSTGHRTCFSYLGKAVVLGLDTRSCSSPPRHRKRFRKIMGLILDGVALINAKERKARRYDTAAIVTAGIIGGGFVKTIDVLMLTVGFLRFRGRPFGIRFF</sequence>
<dbReference type="Proteomes" id="UP000625711">
    <property type="component" value="Unassembled WGS sequence"/>
</dbReference>
<keyword evidence="1" id="KW-1133">Transmembrane helix</keyword>
<comment type="caution">
    <text evidence="2">The sequence shown here is derived from an EMBL/GenBank/DDBJ whole genome shotgun (WGS) entry which is preliminary data.</text>
</comment>
<protein>
    <submittedName>
        <fullName evidence="2">Uncharacterized protein</fullName>
    </submittedName>
</protein>
<dbReference type="EMBL" id="JAACXV010000061">
    <property type="protein sequence ID" value="KAF7285118.1"/>
    <property type="molecule type" value="Genomic_DNA"/>
</dbReference>
<evidence type="ECO:0000313" key="2">
    <source>
        <dbReference type="EMBL" id="KAF7285118.1"/>
    </source>
</evidence>
<keyword evidence="1" id="KW-0812">Transmembrane</keyword>
<dbReference type="AlphaFoldDB" id="A0A834MIL6"/>
<keyword evidence="1" id="KW-0472">Membrane</keyword>
<evidence type="ECO:0000256" key="1">
    <source>
        <dbReference type="SAM" id="Phobius"/>
    </source>
</evidence>
<organism evidence="2 3">
    <name type="scientific">Rhynchophorus ferrugineus</name>
    <name type="common">Red palm weevil</name>
    <name type="synonym">Curculio ferrugineus</name>
    <dbReference type="NCBI Taxonomy" id="354439"/>
    <lineage>
        <taxon>Eukaryota</taxon>
        <taxon>Metazoa</taxon>
        <taxon>Ecdysozoa</taxon>
        <taxon>Arthropoda</taxon>
        <taxon>Hexapoda</taxon>
        <taxon>Insecta</taxon>
        <taxon>Pterygota</taxon>
        <taxon>Neoptera</taxon>
        <taxon>Endopterygota</taxon>
        <taxon>Coleoptera</taxon>
        <taxon>Polyphaga</taxon>
        <taxon>Cucujiformia</taxon>
        <taxon>Curculionidae</taxon>
        <taxon>Dryophthorinae</taxon>
        <taxon>Rhynchophorus</taxon>
    </lineage>
</organism>
<reference evidence="2" key="1">
    <citation type="submission" date="2020-08" db="EMBL/GenBank/DDBJ databases">
        <title>Genome sequencing and assembly of the red palm weevil Rhynchophorus ferrugineus.</title>
        <authorList>
            <person name="Dias G.B."/>
            <person name="Bergman C.M."/>
            <person name="Manee M."/>
        </authorList>
    </citation>
    <scope>NUCLEOTIDE SEQUENCE</scope>
    <source>
        <strain evidence="2">AA-2017</strain>
        <tissue evidence="2">Whole larva</tissue>
    </source>
</reference>
<feature type="transmembrane region" description="Helical" evidence="1">
    <location>
        <begin position="132"/>
        <end position="157"/>
    </location>
</feature>
<proteinExistence type="predicted"/>
<accession>A0A834MIL6</accession>
<gene>
    <name evidence="2" type="ORF">GWI33_011969</name>
</gene>